<organism evidence="1 2">
    <name type="scientific">Russula earlei</name>
    <dbReference type="NCBI Taxonomy" id="71964"/>
    <lineage>
        <taxon>Eukaryota</taxon>
        <taxon>Fungi</taxon>
        <taxon>Dikarya</taxon>
        <taxon>Basidiomycota</taxon>
        <taxon>Agaricomycotina</taxon>
        <taxon>Agaricomycetes</taxon>
        <taxon>Russulales</taxon>
        <taxon>Russulaceae</taxon>
        <taxon>Russula</taxon>
    </lineage>
</organism>
<sequence length="307" mass="33888">MPVTGGYYQWVKRALGTRFAFYEGWWTWLYTFVDLAIYPVLFVEYASFLFPGIEVYKIPVCLCIIWFGAGLNILGIVPVGVFLFKGATAIPAPSLSGIGFSSLGMALYTVMWNFIGWDNATTYAGEVEKPARTYIYSTLIAFGCIVFVYALAVITADVSGMNMNLLNEKGFPALGEWVGGYLRQWQTIACCRPYCKKSIHVIKRLICRDLLVIDIILYGAGLLLEFISLLVLRIKAPNEHRPFKIPLNTTGIGIMVALPMIVWIVALSGALSSSDSIVKAAIFGLCALVIVDTVDTAFTDNGFMGTW</sequence>
<name>A0ACC0TRS8_9AGAM</name>
<comment type="caution">
    <text evidence="1">The sequence shown here is derived from an EMBL/GenBank/DDBJ whole genome shotgun (WGS) entry which is preliminary data.</text>
</comment>
<protein>
    <submittedName>
        <fullName evidence="1">Uncharacterized protein</fullName>
    </submittedName>
</protein>
<keyword evidence="2" id="KW-1185">Reference proteome</keyword>
<dbReference type="EMBL" id="JAGFNK010001279">
    <property type="protein sequence ID" value="KAI9432899.1"/>
    <property type="molecule type" value="Genomic_DNA"/>
</dbReference>
<dbReference type="Proteomes" id="UP001207468">
    <property type="component" value="Unassembled WGS sequence"/>
</dbReference>
<evidence type="ECO:0000313" key="2">
    <source>
        <dbReference type="Proteomes" id="UP001207468"/>
    </source>
</evidence>
<gene>
    <name evidence="1" type="ORF">F5148DRAFT_1154949</name>
</gene>
<proteinExistence type="predicted"/>
<reference evidence="1" key="1">
    <citation type="submission" date="2021-03" db="EMBL/GenBank/DDBJ databases">
        <title>Evolutionary priming and transition to the ectomycorrhizal habit in an iconic lineage of mushroom-forming fungi: is preadaptation a requirement?</title>
        <authorList>
            <consortium name="DOE Joint Genome Institute"/>
            <person name="Looney B.P."/>
            <person name="Miyauchi S."/>
            <person name="Morin E."/>
            <person name="Drula E."/>
            <person name="Courty P.E."/>
            <person name="Chicoki N."/>
            <person name="Fauchery L."/>
            <person name="Kohler A."/>
            <person name="Kuo A."/>
            <person name="LaButti K."/>
            <person name="Pangilinan J."/>
            <person name="Lipzen A."/>
            <person name="Riley R."/>
            <person name="Andreopoulos W."/>
            <person name="He G."/>
            <person name="Johnson J."/>
            <person name="Barry K.W."/>
            <person name="Grigoriev I.V."/>
            <person name="Nagy L."/>
            <person name="Hibbett D."/>
            <person name="Henrissat B."/>
            <person name="Matheny P.B."/>
            <person name="Labbe J."/>
            <person name="Martin A.F."/>
        </authorList>
    </citation>
    <scope>NUCLEOTIDE SEQUENCE</scope>
    <source>
        <strain evidence="1">BPL698</strain>
    </source>
</reference>
<evidence type="ECO:0000313" key="1">
    <source>
        <dbReference type="EMBL" id="KAI9432899.1"/>
    </source>
</evidence>
<accession>A0ACC0TRS8</accession>